<proteinExistence type="predicted"/>
<feature type="region of interest" description="Disordered" evidence="1">
    <location>
        <begin position="97"/>
        <end position="140"/>
    </location>
</feature>
<feature type="chain" id="PRO_5027627641" evidence="2">
    <location>
        <begin position="31"/>
        <end position="286"/>
    </location>
</feature>
<dbReference type="Gene3D" id="1.10.287.110">
    <property type="entry name" value="DnaJ domain"/>
    <property type="match status" value="1"/>
</dbReference>
<accession>A0A6P5ZHP5</accession>
<evidence type="ECO:0000256" key="1">
    <source>
        <dbReference type="SAM" id="MobiDB-lite"/>
    </source>
</evidence>
<dbReference type="RefSeq" id="XP_022752259.1">
    <property type="nucleotide sequence ID" value="XM_022896524.1"/>
</dbReference>
<feature type="signal peptide" evidence="2">
    <location>
        <begin position="1"/>
        <end position="30"/>
    </location>
</feature>
<keyword evidence="2" id="KW-0732">Signal</keyword>
<dbReference type="GeneID" id="111300988"/>
<dbReference type="SMART" id="SM00271">
    <property type="entry name" value="DnaJ"/>
    <property type="match status" value="1"/>
</dbReference>
<dbReference type="InterPro" id="IPR001623">
    <property type="entry name" value="DnaJ_domain"/>
</dbReference>
<keyword evidence="4" id="KW-1185">Reference proteome</keyword>
<feature type="domain" description="J" evidence="3">
    <location>
        <begin position="225"/>
        <end position="286"/>
    </location>
</feature>
<dbReference type="AlphaFoldDB" id="A0A6P5ZHP5"/>
<dbReference type="SUPFAM" id="SSF46565">
    <property type="entry name" value="Chaperone J-domain"/>
    <property type="match status" value="1"/>
</dbReference>
<dbReference type="Pfam" id="PF00226">
    <property type="entry name" value="DnaJ"/>
    <property type="match status" value="1"/>
</dbReference>
<dbReference type="OrthoDB" id="10250354at2759"/>
<dbReference type="PROSITE" id="PS50076">
    <property type="entry name" value="DNAJ_2"/>
    <property type="match status" value="1"/>
</dbReference>
<evidence type="ECO:0000313" key="4">
    <source>
        <dbReference type="Proteomes" id="UP000515121"/>
    </source>
</evidence>
<protein>
    <submittedName>
        <fullName evidence="5">Uncharacterized protein LOC111300988</fullName>
    </submittedName>
</protein>
<dbReference type="PANTHER" id="PTHR45376:SF5">
    <property type="entry name" value="CHAPERONE DNAJ-DOMAIN SUPERFAMILY PROTEIN"/>
    <property type="match status" value="1"/>
</dbReference>
<sequence>MQIPRWRNVLILNKSLLLAFLPSKPTATFATTHVASFHSTPVTCEKWKSKWNFDERRTQQPTKNYVRYVVRQKCADTKRALKDLLLNSGSSNISFQDEDPLQKFDRTAGRDSDGSDKKRRTRFSGRHAGKSNHKKVKHKGWKGDLNEGLEESFSDDCDHPDTIFEATFGNKWYTWSPRGDYSFQTSESGFEWRENSGWTNQRTKEWETTSETESEDELYAVGTHSDRAILGLPPTGPLKIEDVKNAFRLSALKWHPDKHQGSSQAMAEEKFKLCVDAYKSLCHALA</sequence>
<feature type="compositionally biased region" description="Basic and acidic residues" evidence="1">
    <location>
        <begin position="100"/>
        <end position="116"/>
    </location>
</feature>
<dbReference type="CDD" id="cd06257">
    <property type="entry name" value="DnaJ"/>
    <property type="match status" value="1"/>
</dbReference>
<organism evidence="4 5">
    <name type="scientific">Durio zibethinus</name>
    <name type="common">Durian</name>
    <dbReference type="NCBI Taxonomy" id="66656"/>
    <lineage>
        <taxon>Eukaryota</taxon>
        <taxon>Viridiplantae</taxon>
        <taxon>Streptophyta</taxon>
        <taxon>Embryophyta</taxon>
        <taxon>Tracheophyta</taxon>
        <taxon>Spermatophyta</taxon>
        <taxon>Magnoliopsida</taxon>
        <taxon>eudicotyledons</taxon>
        <taxon>Gunneridae</taxon>
        <taxon>Pentapetalae</taxon>
        <taxon>rosids</taxon>
        <taxon>malvids</taxon>
        <taxon>Malvales</taxon>
        <taxon>Malvaceae</taxon>
        <taxon>Helicteroideae</taxon>
        <taxon>Durio</taxon>
    </lineage>
</organism>
<evidence type="ECO:0000259" key="3">
    <source>
        <dbReference type="PROSITE" id="PS50076"/>
    </source>
</evidence>
<dbReference type="KEGG" id="dzi:111300988"/>
<dbReference type="PANTHER" id="PTHR45376">
    <property type="entry name" value="CHAPERONE DNAJ-DOMAIN SUPERFAMILY PROTEIN-RELATED"/>
    <property type="match status" value="1"/>
</dbReference>
<reference evidence="5" key="1">
    <citation type="submission" date="2025-08" db="UniProtKB">
        <authorList>
            <consortium name="RefSeq"/>
        </authorList>
    </citation>
    <scope>IDENTIFICATION</scope>
    <source>
        <tissue evidence="5">Fruit stalk</tissue>
    </source>
</reference>
<feature type="compositionally biased region" description="Basic residues" evidence="1">
    <location>
        <begin position="117"/>
        <end position="140"/>
    </location>
</feature>
<evidence type="ECO:0000313" key="5">
    <source>
        <dbReference type="RefSeq" id="XP_022752259.1"/>
    </source>
</evidence>
<dbReference type="InterPro" id="IPR036869">
    <property type="entry name" value="J_dom_sf"/>
</dbReference>
<dbReference type="Proteomes" id="UP000515121">
    <property type="component" value="Unplaced"/>
</dbReference>
<evidence type="ECO:0000256" key="2">
    <source>
        <dbReference type="SAM" id="SignalP"/>
    </source>
</evidence>
<name>A0A6P5ZHP5_DURZI</name>
<gene>
    <name evidence="5" type="primary">LOC111300988</name>
</gene>